<name>A0A1A9V7E7_GLOAU</name>
<keyword evidence="3" id="KW-1185">Reference proteome</keyword>
<reference evidence="2" key="1">
    <citation type="submission" date="2020-05" db="UniProtKB">
        <authorList>
            <consortium name="EnsemblMetazoa"/>
        </authorList>
    </citation>
    <scope>IDENTIFICATION</scope>
    <source>
        <strain evidence="2">TTRI</strain>
    </source>
</reference>
<dbReference type="AlphaFoldDB" id="A0A1A9V7E7"/>
<dbReference type="EnsemblMetazoa" id="GAUT028304-RA">
    <property type="protein sequence ID" value="GAUT028304-PA"/>
    <property type="gene ID" value="GAUT028304"/>
</dbReference>
<organism evidence="2 3">
    <name type="scientific">Glossina austeni</name>
    <name type="common">Savannah tsetse fly</name>
    <dbReference type="NCBI Taxonomy" id="7395"/>
    <lineage>
        <taxon>Eukaryota</taxon>
        <taxon>Metazoa</taxon>
        <taxon>Ecdysozoa</taxon>
        <taxon>Arthropoda</taxon>
        <taxon>Hexapoda</taxon>
        <taxon>Insecta</taxon>
        <taxon>Pterygota</taxon>
        <taxon>Neoptera</taxon>
        <taxon>Endopterygota</taxon>
        <taxon>Diptera</taxon>
        <taxon>Brachycera</taxon>
        <taxon>Muscomorpha</taxon>
        <taxon>Hippoboscoidea</taxon>
        <taxon>Glossinidae</taxon>
        <taxon>Glossina</taxon>
    </lineage>
</organism>
<dbReference type="Proteomes" id="UP000078200">
    <property type="component" value="Unassembled WGS sequence"/>
</dbReference>
<accession>A0A1A9V7E7</accession>
<keyword evidence="1" id="KW-0812">Transmembrane</keyword>
<protein>
    <submittedName>
        <fullName evidence="2">Uncharacterized protein</fullName>
    </submittedName>
</protein>
<evidence type="ECO:0000313" key="2">
    <source>
        <dbReference type="EnsemblMetazoa" id="GAUT028304-PA"/>
    </source>
</evidence>
<feature type="transmembrane region" description="Helical" evidence="1">
    <location>
        <begin position="6"/>
        <end position="30"/>
    </location>
</feature>
<keyword evidence="1" id="KW-1133">Transmembrane helix</keyword>
<evidence type="ECO:0000256" key="1">
    <source>
        <dbReference type="SAM" id="Phobius"/>
    </source>
</evidence>
<sequence>MYEENTLIIVLLSISQLTKLLDVLIILMALEQRIIKTNDIQNRLIGDPIKVPQNVMFFNFFCCLSKKLGVLGSSFFHMNSQKVTIVQKGKCKVLETISIRLTDG</sequence>
<proteinExistence type="predicted"/>
<dbReference type="VEuPathDB" id="VectorBase:GAUT028304"/>
<keyword evidence="1" id="KW-0472">Membrane</keyword>
<evidence type="ECO:0000313" key="3">
    <source>
        <dbReference type="Proteomes" id="UP000078200"/>
    </source>
</evidence>